<dbReference type="EMBL" id="CAJPVJ010003868">
    <property type="protein sequence ID" value="CAG2168025.1"/>
    <property type="molecule type" value="Genomic_DNA"/>
</dbReference>
<keyword evidence="9" id="KW-1185">Reference proteome</keyword>
<sequence>IGLSSPQLIQSRAVEFTYRNEILYDCRELWDQELGGKVYTALIFISTFIIPMFALSFLYISIGVTSARHTVPGNSNGDHVQQHNRVKIVKMLVILVISFAVCWLPIQAFNLVMWLCDSCRTLSSQFQIKIYVAIYFTCHFLSMAHALIDPIIYCFMSHNFKLDQLRSFVYNTCADKQNPKRYNMKIRSTIKTTLNSSTQLNSTANNNICEMATINGLRVKIPTIFGRRIQNNNSTLLSTLFNNGIVPDVIDSIPFHLVQIHYPSGVEVNLGNELTPKSVKDEPSVDWPVEEGAYYTLVMTDPDVPSRTEPSADSQVKHWLVVNIPENQVLKGESLAVYRGSGPPLGSGLHRYVFLVYKQLKPITHSETILPTPGREGRTGFKVRDFAKKYKLGEPIAANFFVAQYDDYVGLRNMRAQNRPKPQTTTTTEQTMIEIPITSQPIEQQVVEQQVIQQEEAQEVMTEPPIRNRVRSMSRMKARRAQLQDWAQKMPKTPKFPQMICMSYDRYMAAEEALITNFNNLWSLAVVLVKDTTNLIDAFVTRLKSVMDRHNVVPGVIDTVPTNIHYPSGVDVNLGNELSPLSVKDEPTVEWSTEEGAYYTLAMTDPDAGQRAEIKHWLVVNIPGSDVSKGETLANYRGSAPPAEGAPHRYIFLVYKQPGHLKHSETPLPKDSGEGRGYFKVKEFAKKYNLGEPYAGNLYLAKGDEYSAQIRAQLGLPK</sequence>
<dbReference type="PANTHER" id="PTHR11362">
    <property type="entry name" value="PHOSPHATIDYLETHANOLAMINE-BINDING PROTEIN"/>
    <property type="match status" value="1"/>
</dbReference>
<dbReference type="InterPro" id="IPR000276">
    <property type="entry name" value="GPCR_Rhodpsn"/>
</dbReference>
<dbReference type="CDD" id="cd00866">
    <property type="entry name" value="PEBP_euk"/>
    <property type="match status" value="2"/>
</dbReference>
<dbReference type="InterPro" id="IPR035810">
    <property type="entry name" value="PEBP_euk"/>
</dbReference>
<feature type="domain" description="G-protein coupled receptors family 1 profile" evidence="7">
    <location>
        <begin position="1"/>
        <end position="153"/>
    </location>
</feature>
<proteinExistence type="inferred from homology"/>
<evidence type="ECO:0000256" key="3">
    <source>
        <dbReference type="ARBA" id="ARBA00022692"/>
    </source>
</evidence>
<accession>A0A7R9LXR7</accession>
<dbReference type="Gene3D" id="3.90.280.10">
    <property type="entry name" value="PEBP-like"/>
    <property type="match status" value="2"/>
</dbReference>
<dbReference type="PRINTS" id="PR00237">
    <property type="entry name" value="GPCRRHODOPSN"/>
</dbReference>
<protein>
    <recommendedName>
        <fullName evidence="7">G-protein coupled receptors family 1 profile domain-containing protein</fullName>
    </recommendedName>
</protein>
<reference evidence="8" key="1">
    <citation type="submission" date="2020-11" db="EMBL/GenBank/DDBJ databases">
        <authorList>
            <person name="Tran Van P."/>
        </authorList>
    </citation>
    <scope>NUCLEOTIDE SEQUENCE</scope>
</reference>
<dbReference type="InterPro" id="IPR017452">
    <property type="entry name" value="GPCR_Rhodpsn_7TM"/>
</dbReference>
<comment type="subcellular location">
    <subcellularLocation>
        <location evidence="1">Membrane</location>
    </subcellularLocation>
</comment>
<gene>
    <name evidence="8" type="ORF">ONB1V03_LOCUS7519</name>
</gene>
<keyword evidence="4 6" id="KW-1133">Transmembrane helix</keyword>
<dbReference type="AlphaFoldDB" id="A0A7R9LXR7"/>
<evidence type="ECO:0000256" key="1">
    <source>
        <dbReference type="ARBA" id="ARBA00004370"/>
    </source>
</evidence>
<dbReference type="InterPro" id="IPR036610">
    <property type="entry name" value="PEBP-like_sf"/>
</dbReference>
<keyword evidence="5 6" id="KW-0472">Membrane</keyword>
<dbReference type="InterPro" id="IPR008914">
    <property type="entry name" value="PEBP"/>
</dbReference>
<feature type="non-terminal residue" evidence="8">
    <location>
        <position position="718"/>
    </location>
</feature>
<dbReference type="Pfam" id="PF01161">
    <property type="entry name" value="PBP"/>
    <property type="match status" value="2"/>
</dbReference>
<dbReference type="SUPFAM" id="SSF81321">
    <property type="entry name" value="Family A G protein-coupled receptor-like"/>
    <property type="match status" value="1"/>
</dbReference>
<dbReference type="Proteomes" id="UP000728032">
    <property type="component" value="Unassembled WGS sequence"/>
</dbReference>
<keyword evidence="3 6" id="KW-0812">Transmembrane</keyword>
<comment type="similarity">
    <text evidence="2">Belongs to the G-protein coupled receptor 1 family.</text>
</comment>
<evidence type="ECO:0000256" key="6">
    <source>
        <dbReference type="SAM" id="Phobius"/>
    </source>
</evidence>
<evidence type="ECO:0000313" key="9">
    <source>
        <dbReference type="Proteomes" id="UP000728032"/>
    </source>
</evidence>
<dbReference type="SUPFAM" id="SSF49777">
    <property type="entry name" value="PEBP-like"/>
    <property type="match status" value="2"/>
</dbReference>
<evidence type="ECO:0000256" key="2">
    <source>
        <dbReference type="ARBA" id="ARBA00010663"/>
    </source>
</evidence>
<dbReference type="OrthoDB" id="2506647at2759"/>
<dbReference type="EMBL" id="OC918693">
    <property type="protein sequence ID" value="CAD7649892.1"/>
    <property type="molecule type" value="Genomic_DNA"/>
</dbReference>
<feature type="non-terminal residue" evidence="8">
    <location>
        <position position="1"/>
    </location>
</feature>
<evidence type="ECO:0000256" key="4">
    <source>
        <dbReference type="ARBA" id="ARBA00022989"/>
    </source>
</evidence>
<dbReference type="PROSITE" id="PS50262">
    <property type="entry name" value="G_PROTEIN_RECEP_F1_2"/>
    <property type="match status" value="1"/>
</dbReference>
<dbReference type="Gene3D" id="1.20.1070.10">
    <property type="entry name" value="Rhodopsin 7-helix transmembrane proteins"/>
    <property type="match status" value="1"/>
</dbReference>
<dbReference type="PANTHER" id="PTHR11362:SF82">
    <property type="entry name" value="PHOSPHATIDYLETHANOLAMINE-BINDING PROTEIN 4"/>
    <property type="match status" value="1"/>
</dbReference>
<dbReference type="GO" id="GO:0016020">
    <property type="term" value="C:membrane"/>
    <property type="evidence" value="ECO:0007669"/>
    <property type="project" value="UniProtKB-SubCell"/>
</dbReference>
<evidence type="ECO:0000313" key="8">
    <source>
        <dbReference type="EMBL" id="CAD7649892.1"/>
    </source>
</evidence>
<evidence type="ECO:0000259" key="7">
    <source>
        <dbReference type="PROSITE" id="PS50262"/>
    </source>
</evidence>
<organism evidence="8">
    <name type="scientific">Oppiella nova</name>
    <dbReference type="NCBI Taxonomy" id="334625"/>
    <lineage>
        <taxon>Eukaryota</taxon>
        <taxon>Metazoa</taxon>
        <taxon>Ecdysozoa</taxon>
        <taxon>Arthropoda</taxon>
        <taxon>Chelicerata</taxon>
        <taxon>Arachnida</taxon>
        <taxon>Acari</taxon>
        <taxon>Acariformes</taxon>
        <taxon>Sarcoptiformes</taxon>
        <taxon>Oribatida</taxon>
        <taxon>Brachypylina</taxon>
        <taxon>Oppioidea</taxon>
        <taxon>Oppiidae</taxon>
        <taxon>Oppiella</taxon>
    </lineage>
</organism>
<dbReference type="Pfam" id="PF00001">
    <property type="entry name" value="7tm_1"/>
    <property type="match status" value="1"/>
</dbReference>
<name>A0A7R9LXR7_9ACAR</name>
<evidence type="ECO:0000256" key="5">
    <source>
        <dbReference type="ARBA" id="ARBA00023136"/>
    </source>
</evidence>
<dbReference type="GO" id="GO:0004930">
    <property type="term" value="F:G protein-coupled receptor activity"/>
    <property type="evidence" value="ECO:0007669"/>
    <property type="project" value="InterPro"/>
</dbReference>
<feature type="transmembrane region" description="Helical" evidence="6">
    <location>
        <begin position="38"/>
        <end position="60"/>
    </location>
</feature>
<feature type="transmembrane region" description="Helical" evidence="6">
    <location>
        <begin position="92"/>
        <end position="115"/>
    </location>
</feature>